<gene>
    <name evidence="1" type="ORF">EFREU_v1c02530</name>
</gene>
<dbReference type="SUPFAM" id="SSF53697">
    <property type="entry name" value="SIS domain"/>
    <property type="match status" value="1"/>
</dbReference>
<sequence>MILDQLFEMTQSSEENLNHRLARVIIDELLINRQFKLTVTTLSQKANCSQPSVSRFAKSLTGQSYKHFVNLINEEAPSYFLIWNREKETIDDGKNKIIQAVVETLDYFKSEEIEAISRLIIRSNKINVVGIGGNRTIKTEVEHKLSQVGRHVMLSSDWHQQLINLNYMTSNDLVIIISYSGDKRESNQIANEANKRKIPLILFSGDFNSELINKAQHYVCIKSGDPKYRSFSFAAKPAVMAAWEIIFKYLLTLDIQSEEIVEAWSWKSAK</sequence>
<dbReference type="PROSITE" id="PS51464">
    <property type="entry name" value="SIS"/>
    <property type="match status" value="1"/>
</dbReference>
<dbReference type="Proteomes" id="UP000232222">
    <property type="component" value="Chromosome"/>
</dbReference>
<evidence type="ECO:0000313" key="1">
    <source>
        <dbReference type="EMBL" id="ATZ16280.1"/>
    </source>
</evidence>
<dbReference type="InterPro" id="IPR001347">
    <property type="entry name" value="SIS_dom"/>
</dbReference>
<dbReference type="PANTHER" id="PTHR30514:SF1">
    <property type="entry name" value="HTH-TYPE TRANSCRIPTIONAL REGULATOR HEXR-RELATED"/>
    <property type="match status" value="1"/>
</dbReference>
<dbReference type="InterPro" id="IPR036388">
    <property type="entry name" value="WH-like_DNA-bd_sf"/>
</dbReference>
<protein>
    <submittedName>
        <fullName evidence="1">Uncharacterized protein</fullName>
    </submittedName>
</protein>
<dbReference type="Pfam" id="PF01380">
    <property type="entry name" value="SIS"/>
    <property type="match status" value="1"/>
</dbReference>
<keyword evidence="2" id="KW-1185">Reference proteome</keyword>
<dbReference type="Gene3D" id="1.10.10.10">
    <property type="entry name" value="Winged helix-like DNA-binding domain superfamily/Winged helix DNA-binding domain"/>
    <property type="match status" value="1"/>
</dbReference>
<name>A0A2K8NR11_9MOLU</name>
<dbReference type="PANTHER" id="PTHR30514">
    <property type="entry name" value="GLUCOKINASE"/>
    <property type="match status" value="1"/>
</dbReference>
<dbReference type="RefSeq" id="WP_100609232.1">
    <property type="nucleotide sequence ID" value="NZ_CP024962.1"/>
</dbReference>
<evidence type="ECO:0000313" key="2">
    <source>
        <dbReference type="Proteomes" id="UP000232222"/>
    </source>
</evidence>
<dbReference type="GO" id="GO:1901135">
    <property type="term" value="P:carbohydrate derivative metabolic process"/>
    <property type="evidence" value="ECO:0007669"/>
    <property type="project" value="InterPro"/>
</dbReference>
<dbReference type="Gene3D" id="3.40.50.10490">
    <property type="entry name" value="Glucose-6-phosphate isomerase like protein, domain 1"/>
    <property type="match status" value="1"/>
</dbReference>
<dbReference type="EMBL" id="CP024962">
    <property type="protein sequence ID" value="ATZ16280.1"/>
    <property type="molecule type" value="Genomic_DNA"/>
</dbReference>
<dbReference type="KEGG" id="efr:EFREU_v1c02530"/>
<dbReference type="InterPro" id="IPR047640">
    <property type="entry name" value="RpiR-like"/>
</dbReference>
<dbReference type="GO" id="GO:0097367">
    <property type="term" value="F:carbohydrate derivative binding"/>
    <property type="evidence" value="ECO:0007669"/>
    <property type="project" value="InterPro"/>
</dbReference>
<accession>A0A2K8NR11</accession>
<dbReference type="OrthoDB" id="370421at2"/>
<dbReference type="GO" id="GO:0003677">
    <property type="term" value="F:DNA binding"/>
    <property type="evidence" value="ECO:0007669"/>
    <property type="project" value="InterPro"/>
</dbReference>
<dbReference type="InterPro" id="IPR035472">
    <property type="entry name" value="RpiR-like_SIS"/>
</dbReference>
<organism evidence="1 2">
    <name type="scientific">Entomoplasma freundtii</name>
    <dbReference type="NCBI Taxonomy" id="74700"/>
    <lineage>
        <taxon>Bacteria</taxon>
        <taxon>Bacillati</taxon>
        <taxon>Mycoplasmatota</taxon>
        <taxon>Mollicutes</taxon>
        <taxon>Entomoplasmatales</taxon>
        <taxon>Entomoplasmataceae</taxon>
        <taxon>Entomoplasma</taxon>
    </lineage>
</organism>
<dbReference type="GO" id="GO:0003700">
    <property type="term" value="F:DNA-binding transcription factor activity"/>
    <property type="evidence" value="ECO:0007669"/>
    <property type="project" value="InterPro"/>
</dbReference>
<proteinExistence type="predicted"/>
<dbReference type="CDD" id="cd05013">
    <property type="entry name" value="SIS_RpiR"/>
    <property type="match status" value="1"/>
</dbReference>
<dbReference type="InterPro" id="IPR046348">
    <property type="entry name" value="SIS_dom_sf"/>
</dbReference>
<reference evidence="1 2" key="1">
    <citation type="submission" date="2017-11" db="EMBL/GenBank/DDBJ databases">
        <title>Genome sequence of Entomoplasma freundtii BARC 318 (ATCC 51999).</title>
        <authorList>
            <person name="Lo W.-S."/>
            <person name="Gasparich G.E."/>
            <person name="Kuo C.-H."/>
        </authorList>
    </citation>
    <scope>NUCLEOTIDE SEQUENCE [LARGE SCALE GENOMIC DNA]</scope>
    <source>
        <strain evidence="1 2">BARC 318</strain>
    </source>
</reference>
<dbReference type="AlphaFoldDB" id="A0A2K8NR11"/>